<comment type="subcellular location">
    <subcellularLocation>
        <location evidence="1">Cell membrane</location>
        <topology evidence="1">Multi-pass membrane protein</topology>
    </subcellularLocation>
</comment>
<dbReference type="Pfam" id="PF07690">
    <property type="entry name" value="MFS_1"/>
    <property type="match status" value="1"/>
</dbReference>
<feature type="transmembrane region" description="Helical" evidence="7">
    <location>
        <begin position="117"/>
        <end position="142"/>
    </location>
</feature>
<keyword evidence="4 7" id="KW-0812">Transmembrane</keyword>
<protein>
    <submittedName>
        <fullName evidence="9">Enterobactin exporter EntS</fullName>
    </submittedName>
</protein>
<evidence type="ECO:0000256" key="6">
    <source>
        <dbReference type="ARBA" id="ARBA00023136"/>
    </source>
</evidence>
<evidence type="ECO:0000313" key="9">
    <source>
        <dbReference type="EMBL" id="UQZ83842.1"/>
    </source>
</evidence>
<feature type="transmembrane region" description="Helical" evidence="7">
    <location>
        <begin position="154"/>
        <end position="176"/>
    </location>
</feature>
<accession>A0ABY4RR68</accession>
<keyword evidence="3" id="KW-1003">Cell membrane</keyword>
<dbReference type="Gene3D" id="1.20.1250.20">
    <property type="entry name" value="MFS general substrate transporter like domains"/>
    <property type="match status" value="1"/>
</dbReference>
<dbReference type="PROSITE" id="PS50850">
    <property type="entry name" value="MFS"/>
    <property type="match status" value="1"/>
</dbReference>
<dbReference type="InterPro" id="IPR011701">
    <property type="entry name" value="MFS"/>
</dbReference>
<feature type="transmembrane region" description="Helical" evidence="7">
    <location>
        <begin position="315"/>
        <end position="334"/>
    </location>
</feature>
<dbReference type="SUPFAM" id="SSF103473">
    <property type="entry name" value="MFS general substrate transporter"/>
    <property type="match status" value="1"/>
</dbReference>
<evidence type="ECO:0000256" key="2">
    <source>
        <dbReference type="ARBA" id="ARBA00022448"/>
    </source>
</evidence>
<gene>
    <name evidence="9" type="ORF">SK3146_03049</name>
</gene>
<keyword evidence="5 7" id="KW-1133">Transmembrane helix</keyword>
<feature type="transmembrane region" description="Helical" evidence="7">
    <location>
        <begin position="340"/>
        <end position="361"/>
    </location>
</feature>
<dbReference type="Proteomes" id="UP001057134">
    <property type="component" value="Chromosome"/>
</dbReference>
<evidence type="ECO:0000259" key="8">
    <source>
        <dbReference type="PROSITE" id="PS50850"/>
    </source>
</evidence>
<feature type="transmembrane region" description="Helical" evidence="7">
    <location>
        <begin position="285"/>
        <end position="303"/>
    </location>
</feature>
<keyword evidence="6 7" id="KW-0472">Membrane</keyword>
<reference evidence="9" key="2">
    <citation type="journal article" date="2021" name="J Anim Sci Technol">
        <title>Complete genome sequence of Paenibacillus konkukensis sp. nov. SK3146 as a potential probiotic strain.</title>
        <authorList>
            <person name="Jung H.I."/>
            <person name="Park S."/>
            <person name="Niu K.M."/>
            <person name="Lee S.W."/>
            <person name="Kothari D."/>
            <person name="Yi K.J."/>
            <person name="Kim S.K."/>
        </authorList>
    </citation>
    <scope>NUCLEOTIDE SEQUENCE</scope>
    <source>
        <strain evidence="9">SK3146</strain>
    </source>
</reference>
<feature type="transmembrane region" description="Helical" evidence="7">
    <location>
        <begin position="182"/>
        <end position="200"/>
    </location>
</feature>
<dbReference type="InterPro" id="IPR050171">
    <property type="entry name" value="MFS_Transporters"/>
</dbReference>
<keyword evidence="10" id="KW-1185">Reference proteome</keyword>
<evidence type="ECO:0000256" key="5">
    <source>
        <dbReference type="ARBA" id="ARBA00022989"/>
    </source>
</evidence>
<feature type="transmembrane region" description="Helical" evidence="7">
    <location>
        <begin position="94"/>
        <end position="111"/>
    </location>
</feature>
<feature type="transmembrane region" description="Helical" evidence="7">
    <location>
        <begin position="401"/>
        <end position="424"/>
    </location>
</feature>
<organism evidence="9 10">
    <name type="scientific">Paenibacillus konkukensis</name>
    <dbReference type="NCBI Taxonomy" id="2020716"/>
    <lineage>
        <taxon>Bacteria</taxon>
        <taxon>Bacillati</taxon>
        <taxon>Bacillota</taxon>
        <taxon>Bacilli</taxon>
        <taxon>Bacillales</taxon>
        <taxon>Paenibacillaceae</taxon>
        <taxon>Paenibacillus</taxon>
    </lineage>
</organism>
<feature type="transmembrane region" description="Helical" evidence="7">
    <location>
        <begin position="248"/>
        <end position="265"/>
    </location>
</feature>
<dbReference type="EMBL" id="CP027059">
    <property type="protein sequence ID" value="UQZ83842.1"/>
    <property type="molecule type" value="Genomic_DNA"/>
</dbReference>
<keyword evidence="2" id="KW-0813">Transport</keyword>
<feature type="transmembrane region" description="Helical" evidence="7">
    <location>
        <begin position="28"/>
        <end position="48"/>
    </location>
</feature>
<dbReference type="PANTHER" id="PTHR23517">
    <property type="entry name" value="RESISTANCE PROTEIN MDTM, PUTATIVE-RELATED-RELATED"/>
    <property type="match status" value="1"/>
</dbReference>
<dbReference type="PANTHER" id="PTHR23517:SF10">
    <property type="entry name" value="MAJOR FACILITATOR SUPERFAMILY (MFS) PROFILE DOMAIN-CONTAINING PROTEIN"/>
    <property type="match status" value="1"/>
</dbReference>
<feature type="transmembrane region" description="Helical" evidence="7">
    <location>
        <begin position="373"/>
        <end position="395"/>
    </location>
</feature>
<dbReference type="InterPro" id="IPR036259">
    <property type="entry name" value="MFS_trans_sf"/>
</dbReference>
<reference evidence="9" key="1">
    <citation type="submission" date="2018-02" db="EMBL/GenBank/DDBJ databases">
        <authorList>
            <person name="Kim S.-K."/>
            <person name="Jung H.-I."/>
            <person name="Lee S.-W."/>
        </authorList>
    </citation>
    <scope>NUCLEOTIDE SEQUENCE</scope>
    <source>
        <strain evidence="9">SK3146</strain>
    </source>
</reference>
<evidence type="ECO:0000256" key="4">
    <source>
        <dbReference type="ARBA" id="ARBA00022692"/>
    </source>
</evidence>
<dbReference type="InterPro" id="IPR020846">
    <property type="entry name" value="MFS_dom"/>
</dbReference>
<evidence type="ECO:0000256" key="7">
    <source>
        <dbReference type="SAM" id="Phobius"/>
    </source>
</evidence>
<evidence type="ECO:0000256" key="3">
    <source>
        <dbReference type="ARBA" id="ARBA00022475"/>
    </source>
</evidence>
<evidence type="ECO:0000256" key="1">
    <source>
        <dbReference type="ARBA" id="ARBA00004651"/>
    </source>
</evidence>
<name>A0ABY4RR68_9BACL</name>
<sequence length="445" mass="49290">MDMVGKKMNANRVLQSLTSSWKQFPRDALFFIAASCVNATGKAVMWPLTTLYVHNVMGKSYGEAGLVVLYQALCSVLGEFTGGNLYYRIGPKTMISGSFIISALTLYAIAFTDSWPLYITLVCLLGFTNGISMPSMNAYAGFRWKEHRRRLYNVMYVCNNAGLSIGAMVGGLVAAVSFQLTYVLTGTTTLLFAVFLFFFMKERALHSLESAEPAAAVKEDGRHGHDDARAAVQAEAVRMNLSSLLRNIRLYLFISVGSMFFWLSFTQWTTGVAPYIEEQGMDLKYYSLLWTVNGIVILAFQPFTNWIKQNFAQNIVRQMLVSALFSVAAFSFILFFHELYVYLIIGMVLATLGEMMLLPAIPTFFSERTGVNAPFYMGLAGGFANVGRMIGPLLFGHAFDLWGIGAVFFLGTLSSLAALVMFYIHANMNKDPDPVPEAAFRTLGA</sequence>
<proteinExistence type="predicted"/>
<evidence type="ECO:0000313" key="10">
    <source>
        <dbReference type="Proteomes" id="UP001057134"/>
    </source>
</evidence>
<feature type="transmembrane region" description="Helical" evidence="7">
    <location>
        <begin position="68"/>
        <end position="87"/>
    </location>
</feature>
<feature type="domain" description="Major facilitator superfamily (MFS) profile" evidence="8">
    <location>
        <begin position="27"/>
        <end position="429"/>
    </location>
</feature>